<dbReference type="EMBL" id="JAVIJP010000032">
    <property type="protein sequence ID" value="KAL3630445.1"/>
    <property type="molecule type" value="Genomic_DNA"/>
</dbReference>
<feature type="region of interest" description="Disordered" evidence="1">
    <location>
        <begin position="293"/>
        <end position="392"/>
    </location>
</feature>
<dbReference type="SUPFAM" id="SSF50249">
    <property type="entry name" value="Nucleic acid-binding proteins"/>
    <property type="match status" value="1"/>
</dbReference>
<dbReference type="InterPro" id="IPR012340">
    <property type="entry name" value="NA-bd_OB-fold"/>
</dbReference>
<dbReference type="Pfam" id="PF08646">
    <property type="entry name" value="Rep_fac-A_C"/>
    <property type="match status" value="1"/>
</dbReference>
<proteinExistence type="predicted"/>
<dbReference type="PANTHER" id="PTHR47165">
    <property type="entry name" value="OS03G0429900 PROTEIN"/>
    <property type="match status" value="1"/>
</dbReference>
<reference evidence="4" key="1">
    <citation type="journal article" date="2024" name="IScience">
        <title>Strigolactones Initiate the Formation of Haustorium-like Structures in Castilleja.</title>
        <authorList>
            <person name="Buerger M."/>
            <person name="Peterson D."/>
            <person name="Chory J."/>
        </authorList>
    </citation>
    <scope>NUCLEOTIDE SEQUENCE [LARGE SCALE GENOMIC DNA]</scope>
</reference>
<sequence>MAASYSMSSLVYFNISELHPGRITDGVKNRRLGCSLWGDYIDPVLSIFEKEDSKPLIICIQFGKITRYRDEIKVANTFHITKVTINGHGGVFKTFLEGMGEIETAGQNSLIAQEIDDIYGLFKNKKVIVTTIAKLTEKKFEQTCWIDATIFEIQTKADWCYRSCKKCYKKMPRDENNRQCFICGEDNFTDNLRYKIIVNVADSSGCASLLMWDSACNILIGKSAREMKQLNDKSNRLIPFEIQDSLMDKRVLFEVKSPAIKCNSDLPQFKVERVAVDPDIFDIYAANYTPSKGSTTDCLSELKDSGNEASSRLRKGKQKVECDDTHENASDGDEELKLTDAEDEVESEENVEDDAEETGDDVTLKDLQAKKTPKSDAKYSSRKKRVKLNHDN</sequence>
<evidence type="ECO:0000256" key="1">
    <source>
        <dbReference type="SAM" id="MobiDB-lite"/>
    </source>
</evidence>
<evidence type="ECO:0000313" key="4">
    <source>
        <dbReference type="Proteomes" id="UP001632038"/>
    </source>
</evidence>
<evidence type="ECO:0000259" key="2">
    <source>
        <dbReference type="Pfam" id="PF08646"/>
    </source>
</evidence>
<keyword evidence="4" id="KW-1185">Reference proteome</keyword>
<dbReference type="AlphaFoldDB" id="A0ABD3CNZ0"/>
<dbReference type="InterPro" id="IPR013955">
    <property type="entry name" value="Rep_factor-A_C"/>
</dbReference>
<dbReference type="PANTHER" id="PTHR47165:SF4">
    <property type="entry name" value="OS03G0429900 PROTEIN"/>
    <property type="match status" value="1"/>
</dbReference>
<feature type="compositionally biased region" description="Acidic residues" evidence="1">
    <location>
        <begin position="341"/>
        <end position="360"/>
    </location>
</feature>
<organism evidence="3 4">
    <name type="scientific">Castilleja foliolosa</name>
    <dbReference type="NCBI Taxonomy" id="1961234"/>
    <lineage>
        <taxon>Eukaryota</taxon>
        <taxon>Viridiplantae</taxon>
        <taxon>Streptophyta</taxon>
        <taxon>Embryophyta</taxon>
        <taxon>Tracheophyta</taxon>
        <taxon>Spermatophyta</taxon>
        <taxon>Magnoliopsida</taxon>
        <taxon>eudicotyledons</taxon>
        <taxon>Gunneridae</taxon>
        <taxon>Pentapetalae</taxon>
        <taxon>asterids</taxon>
        <taxon>lamiids</taxon>
        <taxon>Lamiales</taxon>
        <taxon>Orobanchaceae</taxon>
        <taxon>Pedicularideae</taxon>
        <taxon>Castillejinae</taxon>
        <taxon>Castilleja</taxon>
    </lineage>
</organism>
<accession>A0ABD3CNZ0</accession>
<dbReference type="Gene3D" id="2.40.50.140">
    <property type="entry name" value="Nucleic acid-binding proteins"/>
    <property type="match status" value="1"/>
</dbReference>
<feature type="domain" description="Replication factor A C-terminal" evidence="2">
    <location>
        <begin position="146"/>
        <end position="256"/>
    </location>
</feature>
<protein>
    <recommendedName>
        <fullName evidence="2">Replication factor A C-terminal domain-containing protein</fullName>
    </recommendedName>
</protein>
<name>A0ABD3CNZ0_9LAMI</name>
<feature type="compositionally biased region" description="Basic and acidic residues" evidence="1">
    <location>
        <begin position="318"/>
        <end position="340"/>
    </location>
</feature>
<feature type="compositionally biased region" description="Basic residues" evidence="1">
    <location>
        <begin position="380"/>
        <end position="392"/>
    </location>
</feature>
<dbReference type="Proteomes" id="UP001632038">
    <property type="component" value="Unassembled WGS sequence"/>
</dbReference>
<gene>
    <name evidence="3" type="ORF">CASFOL_023429</name>
</gene>
<evidence type="ECO:0000313" key="3">
    <source>
        <dbReference type="EMBL" id="KAL3630445.1"/>
    </source>
</evidence>
<feature type="compositionally biased region" description="Basic and acidic residues" evidence="1">
    <location>
        <begin position="362"/>
        <end position="379"/>
    </location>
</feature>
<comment type="caution">
    <text evidence="3">The sequence shown here is derived from an EMBL/GenBank/DDBJ whole genome shotgun (WGS) entry which is preliminary data.</text>
</comment>